<keyword evidence="4" id="KW-1185">Reference proteome</keyword>
<dbReference type="Proteomes" id="UP000612282">
    <property type="component" value="Unassembled WGS sequence"/>
</dbReference>
<reference evidence="3 4" key="1">
    <citation type="submission" date="2021-01" db="EMBL/GenBank/DDBJ databases">
        <title>Whole genome shotgun sequence of Actinoplanes couchii NBRC 106145.</title>
        <authorList>
            <person name="Komaki H."/>
            <person name="Tamura T."/>
        </authorList>
    </citation>
    <scope>NUCLEOTIDE SEQUENCE [LARGE SCALE GENOMIC DNA]</scope>
    <source>
        <strain evidence="3 4">NBRC 106145</strain>
    </source>
</reference>
<evidence type="ECO:0000259" key="2">
    <source>
        <dbReference type="Pfam" id="PF13360"/>
    </source>
</evidence>
<feature type="region of interest" description="Disordered" evidence="1">
    <location>
        <begin position="1"/>
        <end position="29"/>
    </location>
</feature>
<dbReference type="InterPro" id="IPR015943">
    <property type="entry name" value="WD40/YVTN_repeat-like_dom_sf"/>
</dbReference>
<evidence type="ECO:0000313" key="4">
    <source>
        <dbReference type="Proteomes" id="UP000612282"/>
    </source>
</evidence>
<dbReference type="InterPro" id="IPR002372">
    <property type="entry name" value="PQQ_rpt_dom"/>
</dbReference>
<accession>A0ABQ3X993</accession>
<evidence type="ECO:0000313" key="3">
    <source>
        <dbReference type="EMBL" id="GID55075.1"/>
    </source>
</evidence>
<name>A0ABQ3X993_9ACTN</name>
<evidence type="ECO:0000256" key="1">
    <source>
        <dbReference type="SAM" id="MobiDB-lite"/>
    </source>
</evidence>
<dbReference type="EMBL" id="BOMG01000044">
    <property type="protein sequence ID" value="GID55075.1"/>
    <property type="molecule type" value="Genomic_DNA"/>
</dbReference>
<dbReference type="RefSeq" id="WP_203796383.1">
    <property type="nucleotide sequence ID" value="NZ_BAAAQE010000029.1"/>
</dbReference>
<gene>
    <name evidence="3" type="ORF">Aco03nite_034790</name>
</gene>
<organism evidence="3 4">
    <name type="scientific">Actinoplanes couchii</name>
    <dbReference type="NCBI Taxonomy" id="403638"/>
    <lineage>
        <taxon>Bacteria</taxon>
        <taxon>Bacillati</taxon>
        <taxon>Actinomycetota</taxon>
        <taxon>Actinomycetes</taxon>
        <taxon>Micromonosporales</taxon>
        <taxon>Micromonosporaceae</taxon>
        <taxon>Actinoplanes</taxon>
    </lineage>
</organism>
<sequence length="447" mass="47238">MREAVIDLGEVPPDDPGDTEPVRPPGSPRHRWILTPLTVALTVALGGAVPPPPAPPEPLTLAVTLRDSVRVSGGRVHVIGPGEEAEGTPRSRRLMRYPVRSYTLPGLTPANSWTTVVDGDISYVGDGVGDILLYSYQGNFTGGNAVAAVRPGSATPVWERQAFFYAVSPDRGTVLAFRDTTAEPVRQDWLGVDTRTGAIRWQVAQPAGGHLTLRGAGDPAAYPARIYTLRPDGVIEARDTADGRLAGSVRTTIPVDKDTQFWSAGGLLLAGHPSTGTIAYGDDDLGERWRRGAPGLPENSSPAACRAVICLIERPGQLTGVDPATGRELWSVAESQVWGLSQPVGGHLLISDGDPVDAKLSVLDTATGRSVAVPGGWRSGGPGPEPDTAWVYLVRTPGYQMRYGVLDLATGQVRVLGAADEIAGDCTFESGALVCRRLDSSVGVWRL</sequence>
<feature type="domain" description="Pyrrolo-quinoline quinone repeat" evidence="2">
    <location>
        <begin position="286"/>
        <end position="419"/>
    </location>
</feature>
<dbReference type="SUPFAM" id="SSF50998">
    <property type="entry name" value="Quinoprotein alcohol dehydrogenase-like"/>
    <property type="match status" value="1"/>
</dbReference>
<protein>
    <recommendedName>
        <fullName evidence="2">Pyrrolo-quinoline quinone repeat domain-containing protein</fullName>
    </recommendedName>
</protein>
<dbReference type="InterPro" id="IPR011047">
    <property type="entry name" value="Quinoprotein_ADH-like_sf"/>
</dbReference>
<dbReference type="Pfam" id="PF13360">
    <property type="entry name" value="PQQ_2"/>
    <property type="match status" value="2"/>
</dbReference>
<proteinExistence type="predicted"/>
<feature type="domain" description="Pyrrolo-quinoline quinone repeat" evidence="2">
    <location>
        <begin position="133"/>
        <end position="246"/>
    </location>
</feature>
<comment type="caution">
    <text evidence="3">The sequence shown here is derived from an EMBL/GenBank/DDBJ whole genome shotgun (WGS) entry which is preliminary data.</text>
</comment>
<dbReference type="Gene3D" id="2.130.10.10">
    <property type="entry name" value="YVTN repeat-like/Quinoprotein amine dehydrogenase"/>
    <property type="match status" value="1"/>
</dbReference>